<dbReference type="InterPro" id="IPR012340">
    <property type="entry name" value="NA-bd_OB-fold"/>
</dbReference>
<comment type="subcellular location">
    <subcellularLocation>
        <location evidence="1">Membrane</location>
        <topology evidence="1">Multi-pass membrane protein</topology>
    </subcellularLocation>
</comment>
<dbReference type="Gene3D" id="2.40.50.140">
    <property type="entry name" value="Nucleic acid-binding proteins"/>
    <property type="match status" value="1"/>
</dbReference>
<dbReference type="Pfam" id="PF24961">
    <property type="entry name" value="NfeD_membrane"/>
    <property type="match status" value="1"/>
</dbReference>
<dbReference type="InterPro" id="IPR056739">
    <property type="entry name" value="NfeD_membrane"/>
</dbReference>
<keyword evidence="4 5" id="KW-0472">Membrane</keyword>
<evidence type="ECO:0000259" key="6">
    <source>
        <dbReference type="Pfam" id="PF01957"/>
    </source>
</evidence>
<feature type="domain" description="NfeD integral membrane" evidence="7">
    <location>
        <begin position="4"/>
        <end position="68"/>
    </location>
</feature>
<feature type="domain" description="NfeD-like C-terminal" evidence="6">
    <location>
        <begin position="97"/>
        <end position="150"/>
    </location>
</feature>
<organism evidence="8 9">
    <name type="scientific">Anaerotignum lactatifermentans</name>
    <dbReference type="NCBI Taxonomy" id="160404"/>
    <lineage>
        <taxon>Bacteria</taxon>
        <taxon>Bacillati</taxon>
        <taxon>Bacillota</taxon>
        <taxon>Clostridia</taxon>
        <taxon>Lachnospirales</taxon>
        <taxon>Anaerotignaceae</taxon>
        <taxon>Anaerotignum</taxon>
    </lineage>
</organism>
<dbReference type="Proteomes" id="UP000729290">
    <property type="component" value="Unassembled WGS sequence"/>
</dbReference>
<evidence type="ECO:0000313" key="9">
    <source>
        <dbReference type="Proteomes" id="UP000729290"/>
    </source>
</evidence>
<feature type="transmembrane region" description="Helical" evidence="5">
    <location>
        <begin position="44"/>
        <end position="69"/>
    </location>
</feature>
<name>A0ABS2GDG2_9FIRM</name>
<feature type="transmembrane region" description="Helical" evidence="5">
    <location>
        <begin position="7"/>
        <end position="38"/>
    </location>
</feature>
<reference evidence="8 9" key="1">
    <citation type="journal article" date="2021" name="Sci. Rep.">
        <title>The distribution of antibiotic resistance genes in chicken gut microbiota commensals.</title>
        <authorList>
            <person name="Juricova H."/>
            <person name="Matiasovicova J."/>
            <person name="Kubasova T."/>
            <person name="Cejkova D."/>
            <person name="Rychlik I."/>
        </authorList>
    </citation>
    <scope>NUCLEOTIDE SEQUENCE [LARGE SCALE GENOMIC DNA]</scope>
    <source>
        <strain evidence="8 9">An431b</strain>
    </source>
</reference>
<evidence type="ECO:0000256" key="4">
    <source>
        <dbReference type="ARBA" id="ARBA00023136"/>
    </source>
</evidence>
<dbReference type="InterPro" id="IPR052165">
    <property type="entry name" value="Membrane_assoc_protease"/>
</dbReference>
<evidence type="ECO:0000259" key="7">
    <source>
        <dbReference type="Pfam" id="PF24961"/>
    </source>
</evidence>
<evidence type="ECO:0008006" key="10">
    <source>
        <dbReference type="Google" id="ProtNLM"/>
    </source>
</evidence>
<accession>A0ABS2GDG2</accession>
<evidence type="ECO:0000256" key="1">
    <source>
        <dbReference type="ARBA" id="ARBA00004141"/>
    </source>
</evidence>
<protein>
    <recommendedName>
        <fullName evidence="10">NfeD-like C-terminal domain-containing protein</fullName>
    </recommendedName>
</protein>
<proteinExistence type="predicted"/>
<evidence type="ECO:0000256" key="3">
    <source>
        <dbReference type="ARBA" id="ARBA00022989"/>
    </source>
</evidence>
<gene>
    <name evidence="8" type="ORF">H9X83_11010</name>
</gene>
<dbReference type="EMBL" id="JACSNV010000019">
    <property type="protein sequence ID" value="MBM6878683.1"/>
    <property type="molecule type" value="Genomic_DNA"/>
</dbReference>
<keyword evidence="3 5" id="KW-1133">Transmembrane helix</keyword>
<keyword evidence="2 5" id="KW-0812">Transmembrane</keyword>
<dbReference type="PANTHER" id="PTHR33507:SF3">
    <property type="entry name" value="INNER MEMBRANE PROTEIN YBBJ"/>
    <property type="match status" value="1"/>
</dbReference>
<dbReference type="PANTHER" id="PTHR33507">
    <property type="entry name" value="INNER MEMBRANE PROTEIN YBBJ"/>
    <property type="match status" value="1"/>
</dbReference>
<comment type="caution">
    <text evidence="8">The sequence shown here is derived from an EMBL/GenBank/DDBJ whole genome shotgun (WGS) entry which is preliminary data.</text>
</comment>
<dbReference type="InterPro" id="IPR002810">
    <property type="entry name" value="NfeD-like_C"/>
</dbReference>
<dbReference type="Pfam" id="PF01957">
    <property type="entry name" value="NfeD"/>
    <property type="match status" value="1"/>
</dbReference>
<dbReference type="RefSeq" id="WP_205134378.1">
    <property type="nucleotide sequence ID" value="NZ_JACSNT010000017.1"/>
</dbReference>
<keyword evidence="9" id="KW-1185">Reference proteome</keyword>
<evidence type="ECO:0000313" key="8">
    <source>
        <dbReference type="EMBL" id="MBM6878683.1"/>
    </source>
</evidence>
<sequence length="156" mass="16693">MLPWIILIGILGLVLVFAEILMPGFGIFGILGAVAMIVTAVLSYFSYGISGFLLALVLLVIVFAAMVVFAKKSGMYNKVVLTAKQEAKDFDESALTGLMGMEGVTQTTLRPFGVADFQGKSVDVCSAGDFIDRGKKVRVTRISGKTVTVVECETEK</sequence>
<evidence type="ECO:0000256" key="2">
    <source>
        <dbReference type="ARBA" id="ARBA00022692"/>
    </source>
</evidence>
<evidence type="ECO:0000256" key="5">
    <source>
        <dbReference type="SAM" id="Phobius"/>
    </source>
</evidence>